<comment type="caution">
    <text evidence="1">The sequence shown here is derived from an EMBL/GenBank/DDBJ whole genome shotgun (WGS) entry which is preliminary data.</text>
</comment>
<name>A0A9N9KZW5_9HELO</name>
<accession>A0A9N9KZW5</accession>
<dbReference type="Proteomes" id="UP000696280">
    <property type="component" value="Unassembled WGS sequence"/>
</dbReference>
<evidence type="ECO:0000313" key="1">
    <source>
        <dbReference type="EMBL" id="CAG8957535.1"/>
    </source>
</evidence>
<keyword evidence="2" id="KW-1185">Reference proteome</keyword>
<proteinExistence type="predicted"/>
<protein>
    <submittedName>
        <fullName evidence="1">Uncharacterized protein</fullName>
    </submittedName>
</protein>
<evidence type="ECO:0000313" key="2">
    <source>
        <dbReference type="Proteomes" id="UP000696280"/>
    </source>
</evidence>
<sequence>MLGTAPGKRSAKVDEPTTTAATNKAIDCCYHKLVKKISPTLNNHLHTQTAIPSIISKHPSPHGEGLYHPQNTFIRYDPSHDTLGTGAQFSNPGAASYSSQQTFCPSDEHSSLEQEFSEWQEECKFGAKSGNLEAYNVTSNGEPYALFNPPGNGEIVSSRRGGV</sequence>
<reference evidence="1" key="1">
    <citation type="submission" date="2021-07" db="EMBL/GenBank/DDBJ databases">
        <authorList>
            <person name="Durling M."/>
        </authorList>
    </citation>
    <scope>NUCLEOTIDE SEQUENCE</scope>
</reference>
<gene>
    <name evidence="1" type="ORF">HYFRA_00010401</name>
</gene>
<dbReference type="EMBL" id="CAJVRL010000080">
    <property type="protein sequence ID" value="CAG8957535.1"/>
    <property type="molecule type" value="Genomic_DNA"/>
</dbReference>
<organism evidence="1 2">
    <name type="scientific">Hymenoscyphus fraxineus</name>
    <dbReference type="NCBI Taxonomy" id="746836"/>
    <lineage>
        <taxon>Eukaryota</taxon>
        <taxon>Fungi</taxon>
        <taxon>Dikarya</taxon>
        <taxon>Ascomycota</taxon>
        <taxon>Pezizomycotina</taxon>
        <taxon>Leotiomycetes</taxon>
        <taxon>Helotiales</taxon>
        <taxon>Helotiaceae</taxon>
        <taxon>Hymenoscyphus</taxon>
    </lineage>
</organism>
<dbReference type="AlphaFoldDB" id="A0A9N9KZW5"/>